<evidence type="ECO:0000313" key="2">
    <source>
        <dbReference type="EMBL" id="KJA24064.1"/>
    </source>
</evidence>
<feature type="signal peptide" evidence="1">
    <location>
        <begin position="1"/>
        <end position="18"/>
    </location>
</feature>
<evidence type="ECO:0000313" key="3">
    <source>
        <dbReference type="Proteomes" id="UP000054270"/>
    </source>
</evidence>
<dbReference type="Proteomes" id="UP000054270">
    <property type="component" value="Unassembled WGS sequence"/>
</dbReference>
<feature type="chain" id="PRO_5002260180" description="Secreted protein" evidence="1">
    <location>
        <begin position="19"/>
        <end position="107"/>
    </location>
</feature>
<evidence type="ECO:0008006" key="4">
    <source>
        <dbReference type="Google" id="ProtNLM"/>
    </source>
</evidence>
<keyword evidence="1" id="KW-0732">Signal</keyword>
<keyword evidence="3" id="KW-1185">Reference proteome</keyword>
<evidence type="ECO:0000256" key="1">
    <source>
        <dbReference type="SAM" id="SignalP"/>
    </source>
</evidence>
<dbReference type="AlphaFoldDB" id="A0A0D2NZE9"/>
<sequence>MRFALYLFIIISHQPGAAQTACAPAEVQRQYKRHGTRNTPAPAFRRHPRQVAQRRLHYHEMAAAKRPRHMPCGAFTQRSESVRHILTQWPGAYSCAVSEATGWSSVH</sequence>
<gene>
    <name evidence="2" type="ORF">HYPSUDRAFT_39204</name>
</gene>
<dbReference type="EMBL" id="KN817539">
    <property type="protein sequence ID" value="KJA24064.1"/>
    <property type="molecule type" value="Genomic_DNA"/>
</dbReference>
<organism evidence="2 3">
    <name type="scientific">Hypholoma sublateritium (strain FD-334 SS-4)</name>
    <dbReference type="NCBI Taxonomy" id="945553"/>
    <lineage>
        <taxon>Eukaryota</taxon>
        <taxon>Fungi</taxon>
        <taxon>Dikarya</taxon>
        <taxon>Basidiomycota</taxon>
        <taxon>Agaricomycotina</taxon>
        <taxon>Agaricomycetes</taxon>
        <taxon>Agaricomycetidae</taxon>
        <taxon>Agaricales</taxon>
        <taxon>Agaricineae</taxon>
        <taxon>Strophariaceae</taxon>
        <taxon>Hypholoma</taxon>
    </lineage>
</organism>
<protein>
    <recommendedName>
        <fullName evidence="4">Secreted protein</fullName>
    </recommendedName>
</protein>
<name>A0A0D2NZE9_HYPSF</name>
<accession>A0A0D2NZE9</accession>
<reference evidence="3" key="1">
    <citation type="submission" date="2014-04" db="EMBL/GenBank/DDBJ databases">
        <title>Evolutionary Origins and Diversification of the Mycorrhizal Mutualists.</title>
        <authorList>
            <consortium name="DOE Joint Genome Institute"/>
            <consortium name="Mycorrhizal Genomics Consortium"/>
            <person name="Kohler A."/>
            <person name="Kuo A."/>
            <person name="Nagy L.G."/>
            <person name="Floudas D."/>
            <person name="Copeland A."/>
            <person name="Barry K.W."/>
            <person name="Cichocki N."/>
            <person name="Veneault-Fourrey C."/>
            <person name="LaButti K."/>
            <person name="Lindquist E.A."/>
            <person name="Lipzen A."/>
            <person name="Lundell T."/>
            <person name="Morin E."/>
            <person name="Murat C."/>
            <person name="Riley R."/>
            <person name="Ohm R."/>
            <person name="Sun H."/>
            <person name="Tunlid A."/>
            <person name="Henrissat B."/>
            <person name="Grigoriev I.V."/>
            <person name="Hibbett D.S."/>
            <person name="Martin F."/>
        </authorList>
    </citation>
    <scope>NUCLEOTIDE SEQUENCE [LARGE SCALE GENOMIC DNA]</scope>
    <source>
        <strain evidence="3">FD-334 SS-4</strain>
    </source>
</reference>
<proteinExistence type="predicted"/>